<accession>A0AA35SGR6</accession>
<dbReference type="InterPro" id="IPR013083">
    <property type="entry name" value="Znf_RING/FYVE/PHD"/>
</dbReference>
<dbReference type="Proteomes" id="UP001174909">
    <property type="component" value="Unassembled WGS sequence"/>
</dbReference>
<reference evidence="9" key="1">
    <citation type="submission" date="2023-03" db="EMBL/GenBank/DDBJ databases">
        <authorList>
            <person name="Steffen K."/>
            <person name="Cardenas P."/>
        </authorList>
    </citation>
    <scope>NUCLEOTIDE SEQUENCE</scope>
</reference>
<evidence type="ECO:0000313" key="9">
    <source>
        <dbReference type="EMBL" id="CAI8028326.1"/>
    </source>
</evidence>
<dbReference type="InterPro" id="IPR000315">
    <property type="entry name" value="Znf_B-box"/>
</dbReference>
<dbReference type="InterPro" id="IPR017907">
    <property type="entry name" value="Znf_RING_CS"/>
</dbReference>
<organism evidence="9 10">
    <name type="scientific">Geodia barretti</name>
    <name type="common">Barrett's horny sponge</name>
    <dbReference type="NCBI Taxonomy" id="519541"/>
    <lineage>
        <taxon>Eukaryota</taxon>
        <taxon>Metazoa</taxon>
        <taxon>Porifera</taxon>
        <taxon>Demospongiae</taxon>
        <taxon>Heteroscleromorpha</taxon>
        <taxon>Tetractinellida</taxon>
        <taxon>Astrophorina</taxon>
        <taxon>Geodiidae</taxon>
        <taxon>Geodia</taxon>
    </lineage>
</organism>
<proteinExistence type="predicted"/>
<feature type="domain" description="RING-type" evidence="7">
    <location>
        <begin position="19"/>
        <end position="76"/>
    </location>
</feature>
<dbReference type="PANTHER" id="PTHR25462">
    <property type="entry name" value="BONUS, ISOFORM C-RELATED"/>
    <property type="match status" value="1"/>
</dbReference>
<dbReference type="EMBL" id="CASHTH010002325">
    <property type="protein sequence ID" value="CAI8028326.1"/>
    <property type="molecule type" value="Genomic_DNA"/>
</dbReference>
<keyword evidence="2 4" id="KW-0863">Zinc-finger</keyword>
<gene>
    <name evidence="9" type="ORF">GBAR_LOCUS16169</name>
</gene>
<feature type="region of interest" description="Disordered" evidence="6">
    <location>
        <begin position="450"/>
        <end position="480"/>
    </location>
</feature>
<dbReference type="Pfam" id="PF13445">
    <property type="entry name" value="zf-RING_UBOX"/>
    <property type="match status" value="1"/>
</dbReference>
<feature type="coiled-coil region" evidence="5">
    <location>
        <begin position="190"/>
        <end position="217"/>
    </location>
</feature>
<keyword evidence="1" id="KW-0479">Metal-binding</keyword>
<dbReference type="AlphaFoldDB" id="A0AA35SGR6"/>
<keyword evidence="10" id="KW-1185">Reference proteome</keyword>
<comment type="caution">
    <text evidence="9">The sequence shown here is derived from an EMBL/GenBank/DDBJ whole genome shotgun (WGS) entry which is preliminary data.</text>
</comment>
<dbReference type="InterPro" id="IPR001841">
    <property type="entry name" value="Znf_RING"/>
</dbReference>
<evidence type="ECO:0000256" key="6">
    <source>
        <dbReference type="SAM" id="MobiDB-lite"/>
    </source>
</evidence>
<name>A0AA35SGR6_GEOBA</name>
<dbReference type="SMART" id="SM00184">
    <property type="entry name" value="RING"/>
    <property type="match status" value="1"/>
</dbReference>
<dbReference type="Gene3D" id="3.30.40.10">
    <property type="entry name" value="Zinc/RING finger domain, C3HC4 (zinc finger)"/>
    <property type="match status" value="1"/>
</dbReference>
<dbReference type="PROSITE" id="PS50089">
    <property type="entry name" value="ZF_RING_2"/>
    <property type="match status" value="1"/>
</dbReference>
<dbReference type="SUPFAM" id="SSF57845">
    <property type="entry name" value="B-box zinc-binding domain"/>
    <property type="match status" value="1"/>
</dbReference>
<feature type="domain" description="B box-type" evidence="8">
    <location>
        <begin position="124"/>
        <end position="164"/>
    </location>
</feature>
<evidence type="ECO:0000256" key="4">
    <source>
        <dbReference type="PROSITE-ProRule" id="PRU00024"/>
    </source>
</evidence>
<evidence type="ECO:0000256" key="3">
    <source>
        <dbReference type="ARBA" id="ARBA00022833"/>
    </source>
</evidence>
<dbReference type="PROSITE" id="PS50119">
    <property type="entry name" value="ZF_BBOX"/>
    <property type="match status" value="1"/>
</dbReference>
<protein>
    <submittedName>
        <fullName evidence="9">Tripartite motif-containing protein 2</fullName>
    </submittedName>
</protein>
<dbReference type="InterPro" id="IPR027370">
    <property type="entry name" value="Znf-RING_euk"/>
</dbReference>
<evidence type="ECO:0000313" key="10">
    <source>
        <dbReference type="Proteomes" id="UP001174909"/>
    </source>
</evidence>
<sequence>MANSGDKSDLDKVRAELICSICLDLLCEPKKLNCDHSFCQKCLEIQKSPRQTPDLPDPADGSGTEEKSMIVCACCREETELPGNGVEGLKTNFKLKNLVEILSSQEKEKTVQDLGKGHYRRFNQAVPKCTLEGHDSEYCVFFCKSCNELFCRFCIPAHKDKQHEWDNYDSVLSQYKEELRGSIQPAYEAAQSACDAVQELENDMEAVTENTDSVKGRIREYFSTLASELHHREQTLVNMADCYAEVKMESLQKLHNQLQKGQTSLVQNIKRIEQQMQEDSVDLLTGKESVKAKMVLHRNTIRRGLPRTDDIDTFIELKTESQVPIATLGHLVFCQRNPRTGLVSTVRKFVETNDMKHIHLDLARPMDEARGMPQYIQFKYREEPQSVEDETYEDLAPALPAMPGEGLLPPQYIRCSMPLPPAPFEESENPQEENAYAQVDGADVKRVGKRRAKTLGGTEEDPYDTIPAYKGSFDTANILP</sequence>
<evidence type="ECO:0000256" key="5">
    <source>
        <dbReference type="SAM" id="Coils"/>
    </source>
</evidence>
<evidence type="ECO:0000259" key="8">
    <source>
        <dbReference type="PROSITE" id="PS50119"/>
    </source>
</evidence>
<evidence type="ECO:0000259" key="7">
    <source>
        <dbReference type="PROSITE" id="PS50089"/>
    </source>
</evidence>
<dbReference type="InterPro" id="IPR047153">
    <property type="entry name" value="TRIM45/56/19-like"/>
</dbReference>
<dbReference type="SUPFAM" id="SSF57850">
    <property type="entry name" value="RING/U-box"/>
    <property type="match status" value="1"/>
</dbReference>
<feature type="region of interest" description="Disordered" evidence="6">
    <location>
        <begin position="423"/>
        <end position="442"/>
    </location>
</feature>
<dbReference type="PROSITE" id="PS00518">
    <property type="entry name" value="ZF_RING_1"/>
    <property type="match status" value="1"/>
</dbReference>
<evidence type="ECO:0000256" key="2">
    <source>
        <dbReference type="ARBA" id="ARBA00022771"/>
    </source>
</evidence>
<dbReference type="GO" id="GO:0008270">
    <property type="term" value="F:zinc ion binding"/>
    <property type="evidence" value="ECO:0007669"/>
    <property type="project" value="UniProtKB-KW"/>
</dbReference>
<dbReference type="PANTHER" id="PTHR25462:SF296">
    <property type="entry name" value="MEIOTIC P26, ISOFORM F"/>
    <property type="match status" value="1"/>
</dbReference>
<keyword evidence="5" id="KW-0175">Coiled coil</keyword>
<dbReference type="Gene3D" id="3.30.160.60">
    <property type="entry name" value="Classic Zinc Finger"/>
    <property type="match status" value="1"/>
</dbReference>
<evidence type="ECO:0000256" key="1">
    <source>
        <dbReference type="ARBA" id="ARBA00022723"/>
    </source>
</evidence>
<keyword evidence="3" id="KW-0862">Zinc</keyword>